<dbReference type="EMBL" id="CP163431">
    <property type="protein sequence ID" value="XDQ04342.1"/>
    <property type="molecule type" value="Genomic_DNA"/>
</dbReference>
<organism evidence="1">
    <name type="scientific">Streptomyces sp. R08</name>
    <dbReference type="NCBI Taxonomy" id="3238624"/>
    <lineage>
        <taxon>Bacteria</taxon>
        <taxon>Bacillati</taxon>
        <taxon>Actinomycetota</taxon>
        <taxon>Actinomycetes</taxon>
        <taxon>Kitasatosporales</taxon>
        <taxon>Streptomycetaceae</taxon>
        <taxon>Streptomyces</taxon>
    </lineage>
</organism>
<reference evidence="1" key="1">
    <citation type="submission" date="2024-07" db="EMBL/GenBank/DDBJ databases">
        <authorList>
            <person name="Yu S.T."/>
        </authorList>
    </citation>
    <scope>NUCLEOTIDE SEQUENCE</scope>
    <source>
        <strain evidence="1">R08</strain>
    </source>
</reference>
<protein>
    <recommendedName>
        <fullName evidence="2">Immunity protein 52 domain-containing protein</fullName>
    </recommendedName>
</protein>
<evidence type="ECO:0008006" key="2">
    <source>
        <dbReference type="Google" id="ProtNLM"/>
    </source>
</evidence>
<evidence type="ECO:0000313" key="1">
    <source>
        <dbReference type="EMBL" id="XDQ04342.1"/>
    </source>
</evidence>
<name>A0AB39MEG2_9ACTN</name>
<proteinExistence type="predicted"/>
<gene>
    <name evidence="1" type="ORF">AB5J58_31165</name>
</gene>
<dbReference type="AlphaFoldDB" id="A0AB39MEG2"/>
<sequence length="232" mass="24617">MRRLVRGFWGPREESVEELAGRWKATLDQLTRLLPQAALPAEWTVVSPPGSLVASEEGGLRTALQEAQAADDWSKGTGTALRLTAAGAPDWTVEVSGLAGGDSEFLLQSLVIGIRSPEDTELPGTQLLAAVAEFWHPDFGDVTDDDVLDALEDDAEYGVGEPCVGRVGYLSPGRAELVPADLTAPRTAVPGAGVVLDIAAEGDVDTVVHAYERLREAGALRPLPRPMDRATL</sequence>
<accession>A0AB39MEG2</accession>
<dbReference type="RefSeq" id="WP_369189952.1">
    <property type="nucleotide sequence ID" value="NZ_CP163431.1"/>
</dbReference>